<organism evidence="3 4">
    <name type="scientific">Streptosporangium amethystogenes subsp. fukuiense</name>
    <dbReference type="NCBI Taxonomy" id="698418"/>
    <lineage>
        <taxon>Bacteria</taxon>
        <taxon>Bacillati</taxon>
        <taxon>Actinomycetota</taxon>
        <taxon>Actinomycetes</taxon>
        <taxon>Streptosporangiales</taxon>
        <taxon>Streptosporangiaceae</taxon>
        <taxon>Streptosporangium</taxon>
    </lineage>
</organism>
<dbReference type="Proteomes" id="UP001596514">
    <property type="component" value="Unassembled WGS sequence"/>
</dbReference>
<dbReference type="Gene3D" id="1.20.1260.10">
    <property type="match status" value="1"/>
</dbReference>
<comment type="caution">
    <text evidence="3">The sequence shown here is derived from an EMBL/GenBank/DDBJ whole genome shotgun (WGS) entry which is preliminary data.</text>
</comment>
<feature type="domain" description="DUF305" evidence="2">
    <location>
        <begin position="56"/>
        <end position="191"/>
    </location>
</feature>
<dbReference type="PANTHER" id="PTHR36933">
    <property type="entry name" value="SLL0788 PROTEIN"/>
    <property type="match status" value="1"/>
</dbReference>
<dbReference type="Pfam" id="PF03713">
    <property type="entry name" value="DUF305"/>
    <property type="match status" value="1"/>
</dbReference>
<keyword evidence="4" id="KW-1185">Reference proteome</keyword>
<dbReference type="EMBL" id="JBHTEE010000001">
    <property type="protein sequence ID" value="MFC7603209.1"/>
    <property type="molecule type" value="Genomic_DNA"/>
</dbReference>
<dbReference type="InterPro" id="IPR005183">
    <property type="entry name" value="DUF305_CopM-like"/>
</dbReference>
<proteinExistence type="predicted"/>
<evidence type="ECO:0000259" key="2">
    <source>
        <dbReference type="Pfam" id="PF03713"/>
    </source>
</evidence>
<protein>
    <submittedName>
        <fullName evidence="3">DUF305 domain-containing protein</fullName>
    </submittedName>
</protein>
<sequence length="197" mass="20740">MRRAGAILTLLLVSGPVAGCGAHSPAAAPGHRHESPAPIVSTAPAATPAAGFNTTDTAWLQLMIPMDERTLPLLDLGAERGHDPAVRRLAARIRKAHLAELERLRETLGRTGLPATNVHEGHDMPGMATAADLAALRKATGPAFDRLFADRLREHLDQSAAVARSEQAAGADEGTRALAAAVERTRAAQRDLLDGIR</sequence>
<reference evidence="4" key="1">
    <citation type="journal article" date="2019" name="Int. J. Syst. Evol. Microbiol.">
        <title>The Global Catalogue of Microorganisms (GCM) 10K type strain sequencing project: providing services to taxonomists for standard genome sequencing and annotation.</title>
        <authorList>
            <consortium name="The Broad Institute Genomics Platform"/>
            <consortium name="The Broad Institute Genome Sequencing Center for Infectious Disease"/>
            <person name="Wu L."/>
            <person name="Ma J."/>
        </authorList>
    </citation>
    <scope>NUCLEOTIDE SEQUENCE [LARGE SCALE GENOMIC DNA]</scope>
    <source>
        <strain evidence="4">JCM 10083</strain>
    </source>
</reference>
<accession>A0ABW2T4D8</accession>
<gene>
    <name evidence="3" type="ORF">ACFQVD_24170</name>
</gene>
<evidence type="ECO:0000256" key="1">
    <source>
        <dbReference type="SAM" id="SignalP"/>
    </source>
</evidence>
<evidence type="ECO:0000313" key="4">
    <source>
        <dbReference type="Proteomes" id="UP001596514"/>
    </source>
</evidence>
<dbReference type="PANTHER" id="PTHR36933:SF1">
    <property type="entry name" value="SLL0788 PROTEIN"/>
    <property type="match status" value="1"/>
</dbReference>
<feature type="signal peptide" evidence="1">
    <location>
        <begin position="1"/>
        <end position="19"/>
    </location>
</feature>
<keyword evidence="1" id="KW-0732">Signal</keyword>
<dbReference type="InterPro" id="IPR012347">
    <property type="entry name" value="Ferritin-like"/>
</dbReference>
<feature type="chain" id="PRO_5046832845" evidence="1">
    <location>
        <begin position="20"/>
        <end position="197"/>
    </location>
</feature>
<name>A0ABW2T4D8_9ACTN</name>
<evidence type="ECO:0000313" key="3">
    <source>
        <dbReference type="EMBL" id="MFC7603209.1"/>
    </source>
</evidence>
<dbReference type="RefSeq" id="WP_343981218.1">
    <property type="nucleotide sequence ID" value="NZ_BAAAGK010000213.1"/>
</dbReference>